<accession>A0A1L8R5S1</accession>
<protein>
    <recommendedName>
        <fullName evidence="3">Hydrolase</fullName>
    </recommendedName>
</protein>
<dbReference type="InterPro" id="IPR023214">
    <property type="entry name" value="HAD_sf"/>
</dbReference>
<evidence type="ECO:0000313" key="1">
    <source>
        <dbReference type="EMBL" id="OJG15094.1"/>
    </source>
</evidence>
<dbReference type="GO" id="GO:0016791">
    <property type="term" value="F:phosphatase activity"/>
    <property type="evidence" value="ECO:0007669"/>
    <property type="project" value="UniProtKB-ARBA"/>
</dbReference>
<name>A0A1L8R5S1_9ENTE</name>
<dbReference type="PANTHER" id="PTHR10000">
    <property type="entry name" value="PHOSPHOSERINE PHOSPHATASE"/>
    <property type="match status" value="1"/>
</dbReference>
<gene>
    <name evidence="1" type="ORF">RU96_GL000312</name>
</gene>
<organism evidence="1 2">
    <name type="scientific">Enterococcus canintestini</name>
    <dbReference type="NCBI Taxonomy" id="317010"/>
    <lineage>
        <taxon>Bacteria</taxon>
        <taxon>Bacillati</taxon>
        <taxon>Bacillota</taxon>
        <taxon>Bacilli</taxon>
        <taxon>Lactobacillales</taxon>
        <taxon>Enterococcaceae</taxon>
        <taxon>Enterococcus</taxon>
    </lineage>
</organism>
<dbReference type="AlphaFoldDB" id="A0A1L8R5S1"/>
<evidence type="ECO:0008006" key="3">
    <source>
        <dbReference type="Google" id="ProtNLM"/>
    </source>
</evidence>
<dbReference type="RefSeq" id="WP_071864860.1">
    <property type="nucleotide sequence ID" value="NZ_JBHLVQ010000025.1"/>
</dbReference>
<dbReference type="SFLD" id="SFLDG01140">
    <property type="entry name" value="C2.B:_Phosphomannomutase_and_P"/>
    <property type="match status" value="1"/>
</dbReference>
<reference evidence="1 2" key="1">
    <citation type="submission" date="2014-12" db="EMBL/GenBank/DDBJ databases">
        <title>Draft genome sequences of 29 type strains of Enterococci.</title>
        <authorList>
            <person name="Zhong Z."/>
            <person name="Sun Z."/>
            <person name="Liu W."/>
            <person name="Zhang W."/>
            <person name="Zhang H."/>
        </authorList>
    </citation>
    <scope>NUCLEOTIDE SEQUENCE [LARGE SCALE GENOMIC DNA]</scope>
    <source>
        <strain evidence="1 2">DSM 21207</strain>
    </source>
</reference>
<dbReference type="SFLD" id="SFLDS00003">
    <property type="entry name" value="Haloacid_Dehalogenase"/>
    <property type="match status" value="1"/>
</dbReference>
<dbReference type="OrthoDB" id="9814970at2"/>
<dbReference type="Gene3D" id="3.40.50.1000">
    <property type="entry name" value="HAD superfamily/HAD-like"/>
    <property type="match status" value="1"/>
</dbReference>
<dbReference type="EMBL" id="JXKG01000010">
    <property type="protein sequence ID" value="OJG15094.1"/>
    <property type="molecule type" value="Genomic_DNA"/>
</dbReference>
<proteinExistence type="predicted"/>
<evidence type="ECO:0000313" key="2">
    <source>
        <dbReference type="Proteomes" id="UP000182835"/>
    </source>
</evidence>
<dbReference type="Gene3D" id="3.30.1240.10">
    <property type="match status" value="1"/>
</dbReference>
<dbReference type="STRING" id="317010.RU96_GL000312"/>
<dbReference type="NCBIfam" id="TIGR01484">
    <property type="entry name" value="HAD-SF-IIB"/>
    <property type="match status" value="1"/>
</dbReference>
<dbReference type="InterPro" id="IPR036412">
    <property type="entry name" value="HAD-like_sf"/>
</dbReference>
<dbReference type="InterPro" id="IPR000150">
    <property type="entry name" value="Cof"/>
</dbReference>
<dbReference type="GO" id="GO:0005829">
    <property type="term" value="C:cytosol"/>
    <property type="evidence" value="ECO:0007669"/>
    <property type="project" value="TreeGrafter"/>
</dbReference>
<dbReference type="Proteomes" id="UP000182835">
    <property type="component" value="Unassembled WGS sequence"/>
</dbReference>
<dbReference type="GO" id="GO:0000287">
    <property type="term" value="F:magnesium ion binding"/>
    <property type="evidence" value="ECO:0007669"/>
    <property type="project" value="TreeGrafter"/>
</dbReference>
<dbReference type="NCBIfam" id="TIGR00099">
    <property type="entry name" value="Cof-subfamily"/>
    <property type="match status" value="1"/>
</dbReference>
<dbReference type="InterPro" id="IPR006379">
    <property type="entry name" value="HAD-SF_hydro_IIB"/>
</dbReference>
<dbReference type="PANTHER" id="PTHR10000:SF53">
    <property type="entry name" value="5-AMINO-6-(5-PHOSPHO-D-RIBITYLAMINO)URACIL PHOSPHATASE YBJI-RELATED"/>
    <property type="match status" value="1"/>
</dbReference>
<dbReference type="SUPFAM" id="SSF56784">
    <property type="entry name" value="HAD-like"/>
    <property type="match status" value="1"/>
</dbReference>
<dbReference type="Pfam" id="PF08282">
    <property type="entry name" value="Hydrolase_3"/>
    <property type="match status" value="1"/>
</dbReference>
<comment type="caution">
    <text evidence="1">The sequence shown here is derived from an EMBL/GenBank/DDBJ whole genome shotgun (WGS) entry which is preliminary data.</text>
</comment>
<sequence>MIKLIISDLDGTFLNSQSTFDEKLYQEVRQYMHQQNVAFAPCTGKQCERVEALFQNVGTKDLWILGDSATRIKHKDKYIYESLLPNKLGKEIIRKLQAIHNDLTIIACTKQAAIIHENTSAENERMVRGSYEIVEKTADYHNITADFVKITVYDDKLRSYKIAPQLVEFKKLAHIVASEAAWIDITNFGVHKRHTVTQLQQILNVTPQETMVFGDGHNDLELMQAGSFSFAMRNAFEQTKAAANYICRSNDENGVLLTMKQLLTLQAKN</sequence>